<evidence type="ECO:0000313" key="2">
    <source>
        <dbReference type="EMBL" id="KGQ29996.1"/>
    </source>
</evidence>
<comment type="caution">
    <text evidence="2">The sequence shown here is derived from an EMBL/GenBank/DDBJ whole genome shotgun (WGS) entry which is preliminary data.</text>
</comment>
<accession>A0A0A2XC42</accession>
<dbReference type="Gene3D" id="3.30.160.250">
    <property type="match status" value="1"/>
</dbReference>
<dbReference type="EMBL" id="JPXY01000061">
    <property type="protein sequence ID" value="KGQ29996.1"/>
    <property type="molecule type" value="Genomic_DNA"/>
</dbReference>
<dbReference type="AlphaFoldDB" id="A0A0A2XC42"/>
<dbReference type="Pfam" id="PF15919">
    <property type="entry name" value="HicB_lk_antitox"/>
    <property type="match status" value="1"/>
</dbReference>
<keyword evidence="3" id="KW-1185">Reference proteome</keyword>
<dbReference type="Proteomes" id="UP000030418">
    <property type="component" value="Unassembled WGS sequence"/>
</dbReference>
<reference evidence="2 3" key="1">
    <citation type="submission" date="2014-08" db="EMBL/GenBank/DDBJ databases">
        <title>Chaperone-usher fimbriae in a diverse selection of Gallibacterium genomes.</title>
        <authorList>
            <person name="Kudirkiene E."/>
            <person name="Bager R.J."/>
            <person name="Johnson T.J."/>
            <person name="Bojesen A.M."/>
        </authorList>
    </citation>
    <scope>NUCLEOTIDE SEQUENCE [LARGE SCALE GENOMIC DNA]</scope>
    <source>
        <strain evidence="2 3">CCM5976</strain>
    </source>
</reference>
<sequence>MLFTIGIETPDNENEAYGIAVPVLFTDKYACISAADTLEEIPIQVTDAIHSILEMMFEDGTNISELQDKGYRHYQTLEDFNYCDTWLLLDVDISAYQGKRHRINISLPEYLIKRIDSRVASNPIYKDRSHFLAVASQKELRE</sequence>
<gene>
    <name evidence="2" type="ORF">P375_11335</name>
</gene>
<proteinExistence type="predicted"/>
<name>A0A0A2XC42_9PAST</name>
<evidence type="ECO:0000313" key="3">
    <source>
        <dbReference type="Proteomes" id="UP000030418"/>
    </source>
</evidence>
<feature type="domain" description="HicB-like antitoxin of toxin-antitoxin system" evidence="1">
    <location>
        <begin position="4"/>
        <end position="135"/>
    </location>
</feature>
<dbReference type="InterPro" id="IPR031807">
    <property type="entry name" value="HicB-like"/>
</dbReference>
<evidence type="ECO:0000259" key="1">
    <source>
        <dbReference type="Pfam" id="PF15919"/>
    </source>
</evidence>
<dbReference type="SUPFAM" id="SSF143100">
    <property type="entry name" value="TTHA1013/TTHA0281-like"/>
    <property type="match status" value="1"/>
</dbReference>
<dbReference type="RefSeq" id="WP_039137043.1">
    <property type="nucleotide sequence ID" value="NZ_JPXY01000061.1"/>
</dbReference>
<protein>
    <submittedName>
        <fullName evidence="2">CopG family transcriptional regulator</fullName>
    </submittedName>
</protein>
<organism evidence="2 3">
    <name type="scientific">Gallibacterium genomosp. 2</name>
    <dbReference type="NCBI Taxonomy" id="155517"/>
    <lineage>
        <taxon>Bacteria</taxon>
        <taxon>Pseudomonadati</taxon>
        <taxon>Pseudomonadota</taxon>
        <taxon>Gammaproteobacteria</taxon>
        <taxon>Pasteurellales</taxon>
        <taxon>Pasteurellaceae</taxon>
        <taxon>Gallibacterium</taxon>
    </lineage>
</organism>
<dbReference type="InterPro" id="IPR035069">
    <property type="entry name" value="TTHA1013/TTHA0281-like"/>
</dbReference>
<dbReference type="CDD" id="cd22231">
    <property type="entry name" value="RHH_NikR_HicB-like"/>
    <property type="match status" value="1"/>
</dbReference>